<dbReference type="Pfam" id="PF04616">
    <property type="entry name" value="Glyco_hydro_43"/>
    <property type="match status" value="1"/>
</dbReference>
<proteinExistence type="inferred from homology"/>
<dbReference type="InterPro" id="IPR006710">
    <property type="entry name" value="Glyco_hydro_43"/>
</dbReference>
<keyword evidence="6" id="KW-0732">Signal</keyword>
<dbReference type="InterPro" id="IPR023296">
    <property type="entry name" value="Glyco_hydro_beta-prop_sf"/>
</dbReference>
<organism evidence="7 8">
    <name type="scientific">Sphaerisporangium dianthi</name>
    <dbReference type="NCBI Taxonomy" id="1436120"/>
    <lineage>
        <taxon>Bacteria</taxon>
        <taxon>Bacillati</taxon>
        <taxon>Actinomycetota</taxon>
        <taxon>Actinomycetes</taxon>
        <taxon>Streptosporangiales</taxon>
        <taxon>Streptosporangiaceae</taxon>
        <taxon>Sphaerisporangium</taxon>
    </lineage>
</organism>
<dbReference type="RefSeq" id="WP_380847421.1">
    <property type="nucleotide sequence ID" value="NZ_JBHSFP010000029.1"/>
</dbReference>
<keyword evidence="4 5" id="KW-0326">Glycosidase</keyword>
<dbReference type="EMBL" id="JBHSFP010000029">
    <property type="protein sequence ID" value="MFC4535248.1"/>
    <property type="molecule type" value="Genomic_DNA"/>
</dbReference>
<comment type="pathway">
    <text evidence="1 5">Glycan metabolism; L-arabinan degradation.</text>
</comment>
<dbReference type="InterPro" id="IPR016840">
    <property type="entry name" value="Glyco_hydro_43_endo_a_Ara-ase"/>
</dbReference>
<dbReference type="CDD" id="cd08998">
    <property type="entry name" value="GH43_Arb43a-like"/>
    <property type="match status" value="1"/>
</dbReference>
<evidence type="ECO:0000256" key="2">
    <source>
        <dbReference type="ARBA" id="ARBA00009865"/>
    </source>
</evidence>
<evidence type="ECO:0000256" key="5">
    <source>
        <dbReference type="PIRNR" id="PIRNR026534"/>
    </source>
</evidence>
<evidence type="ECO:0000256" key="6">
    <source>
        <dbReference type="SAM" id="SignalP"/>
    </source>
</evidence>
<name>A0ABV9CQH8_9ACTN</name>
<gene>
    <name evidence="7" type="ORF">ACFO60_31170</name>
</gene>
<dbReference type="Proteomes" id="UP001596004">
    <property type="component" value="Unassembled WGS sequence"/>
</dbReference>
<evidence type="ECO:0000256" key="4">
    <source>
        <dbReference type="ARBA" id="ARBA00023295"/>
    </source>
</evidence>
<dbReference type="PIRSF" id="PIRSF026534">
    <property type="entry name" value="Endo_alpha-L-arabinosidase"/>
    <property type="match status" value="1"/>
</dbReference>
<dbReference type="PANTHER" id="PTHR43301">
    <property type="entry name" value="ARABINAN ENDO-1,5-ALPHA-L-ARABINOSIDASE"/>
    <property type="match status" value="1"/>
</dbReference>
<protein>
    <submittedName>
        <fullName evidence="7">Arabinan endo-1,5-alpha-L-arabinosidase</fullName>
    </submittedName>
</protein>
<dbReference type="InterPro" id="IPR006311">
    <property type="entry name" value="TAT_signal"/>
</dbReference>
<keyword evidence="8" id="KW-1185">Reference proteome</keyword>
<dbReference type="SUPFAM" id="SSF75005">
    <property type="entry name" value="Arabinanase/levansucrase/invertase"/>
    <property type="match status" value="1"/>
</dbReference>
<accession>A0ABV9CQH8</accession>
<sequence length="366" mass="38509">MNPSTSMPRTGPRRSLRRTLAAAAVAVAALCGSAPAHAATPALPSGATGTTGVVLGQDAQRTAAARAALAARAAYPNPGRVTGSISVHDPSMIKTPAGGYILVHTGDNIAIKTSTDRTAFRDAGTVFPGGASWTTTYTAGSRNLWAPDISYRNGRYYLYYSASTFGSNRSAIFLATSTTGASGSWTNQGLVIESRTSDNFNAIDPNLTVDTEGRWWLSFGSFWSGIKLVQLDPATGKRADSAIRSIAGRNGGAIEAPYIFKRGSYYYQYVSFDLCCRGASSTYRVMVGRSTSVTGPYVDRNGVAMTSGGGTEILAGHGSVHGPGHQAVFADVDADVLVYHYYADNGASRLGINLLAYDSAGWPYVY</sequence>
<keyword evidence="3 5" id="KW-0378">Hydrolase</keyword>
<dbReference type="PANTHER" id="PTHR43301:SF3">
    <property type="entry name" value="ARABINAN ENDO-1,5-ALPHA-L-ARABINOSIDASE A-RELATED"/>
    <property type="match status" value="1"/>
</dbReference>
<dbReference type="Gene3D" id="2.115.10.20">
    <property type="entry name" value="Glycosyl hydrolase domain, family 43"/>
    <property type="match status" value="1"/>
</dbReference>
<evidence type="ECO:0000313" key="7">
    <source>
        <dbReference type="EMBL" id="MFC4535248.1"/>
    </source>
</evidence>
<reference evidence="8" key="1">
    <citation type="journal article" date="2019" name="Int. J. Syst. Evol. Microbiol.">
        <title>The Global Catalogue of Microorganisms (GCM) 10K type strain sequencing project: providing services to taxonomists for standard genome sequencing and annotation.</title>
        <authorList>
            <consortium name="The Broad Institute Genomics Platform"/>
            <consortium name="The Broad Institute Genome Sequencing Center for Infectious Disease"/>
            <person name="Wu L."/>
            <person name="Ma J."/>
        </authorList>
    </citation>
    <scope>NUCLEOTIDE SEQUENCE [LARGE SCALE GENOMIC DNA]</scope>
    <source>
        <strain evidence="8">CGMCC 4.7132</strain>
    </source>
</reference>
<dbReference type="InterPro" id="IPR050727">
    <property type="entry name" value="GH43_arabinanases"/>
</dbReference>
<evidence type="ECO:0000256" key="1">
    <source>
        <dbReference type="ARBA" id="ARBA00004834"/>
    </source>
</evidence>
<evidence type="ECO:0000313" key="8">
    <source>
        <dbReference type="Proteomes" id="UP001596004"/>
    </source>
</evidence>
<evidence type="ECO:0000256" key="3">
    <source>
        <dbReference type="ARBA" id="ARBA00022801"/>
    </source>
</evidence>
<comment type="caution">
    <text evidence="7">The sequence shown here is derived from an EMBL/GenBank/DDBJ whole genome shotgun (WGS) entry which is preliminary data.</text>
</comment>
<dbReference type="PROSITE" id="PS51318">
    <property type="entry name" value="TAT"/>
    <property type="match status" value="1"/>
</dbReference>
<feature type="signal peptide" evidence="6">
    <location>
        <begin position="1"/>
        <end position="38"/>
    </location>
</feature>
<comment type="similarity">
    <text evidence="2 5">Belongs to the glycosyl hydrolase 43 family.</text>
</comment>
<feature type="chain" id="PRO_5046241881" evidence="6">
    <location>
        <begin position="39"/>
        <end position="366"/>
    </location>
</feature>